<reference evidence="2 3" key="1">
    <citation type="submission" date="2020-06" db="EMBL/GenBank/DDBJ databases">
        <authorList>
            <person name="Duchaud E."/>
        </authorList>
    </citation>
    <scope>NUCLEOTIDE SEQUENCE [LARGE SCALE GENOMIC DNA]</scope>
    <source>
        <strain evidence="2">Alteromonas fortis</strain>
    </source>
</reference>
<evidence type="ECO:0000256" key="1">
    <source>
        <dbReference type="SAM" id="Phobius"/>
    </source>
</evidence>
<feature type="transmembrane region" description="Helical" evidence="1">
    <location>
        <begin position="46"/>
        <end position="65"/>
    </location>
</feature>
<accession>A0A6T9Y2B2</accession>
<protein>
    <submittedName>
        <fullName evidence="2">Uncharacterized protein</fullName>
    </submittedName>
</protein>
<dbReference type="AlphaFoldDB" id="A0A6T9Y2B2"/>
<dbReference type="Proteomes" id="UP000509458">
    <property type="component" value="Chromosome"/>
</dbReference>
<organism evidence="2 3">
    <name type="scientific">Alteromonas macleodii</name>
    <name type="common">Pseudoalteromonas macleodii</name>
    <dbReference type="NCBI Taxonomy" id="28108"/>
    <lineage>
        <taxon>Bacteria</taxon>
        <taxon>Pseudomonadati</taxon>
        <taxon>Pseudomonadota</taxon>
        <taxon>Gammaproteobacteria</taxon>
        <taxon>Alteromonadales</taxon>
        <taxon>Alteromonadaceae</taxon>
        <taxon>Alteromonas/Salinimonas group</taxon>
        <taxon>Alteromonas</taxon>
    </lineage>
</organism>
<sequence length="118" mass="13089">MEKIRVTTFKGSTESFCEVLDEAQLKHSKVFHLSESVMASGLTIEIILHGGFGALAVACLAWVRYKKNRRINIRTKEGTSVWLEGYSAEDATKILARAESIAVIETEPSESSKERATK</sequence>
<keyword evidence="1" id="KW-0812">Transmembrane</keyword>
<gene>
    <name evidence="2" type="ORF">ALFOR1_31035</name>
</gene>
<keyword evidence="1" id="KW-0472">Membrane</keyword>
<dbReference type="RefSeq" id="WP_075177964.1">
    <property type="nucleotide sequence ID" value="NZ_LR812090.1"/>
</dbReference>
<dbReference type="EMBL" id="LR812090">
    <property type="protein sequence ID" value="CAB9494091.1"/>
    <property type="molecule type" value="Genomic_DNA"/>
</dbReference>
<evidence type="ECO:0000313" key="3">
    <source>
        <dbReference type="Proteomes" id="UP000509458"/>
    </source>
</evidence>
<name>A0A6T9Y2B2_ALTMA</name>
<proteinExistence type="predicted"/>
<evidence type="ECO:0000313" key="2">
    <source>
        <dbReference type="EMBL" id="CAB9494091.1"/>
    </source>
</evidence>
<keyword evidence="1" id="KW-1133">Transmembrane helix</keyword>